<dbReference type="Proteomes" id="UP001336314">
    <property type="component" value="Unassembled WGS sequence"/>
</dbReference>
<feature type="domain" description="PTS EIIA type-1" evidence="4">
    <location>
        <begin position="16"/>
        <end position="123"/>
    </location>
</feature>
<keyword evidence="1" id="KW-0813">Transport</keyword>
<evidence type="ECO:0000256" key="2">
    <source>
        <dbReference type="ARBA" id="ARBA00022597"/>
    </source>
</evidence>
<evidence type="ECO:0000256" key="1">
    <source>
        <dbReference type="ARBA" id="ARBA00022448"/>
    </source>
</evidence>
<dbReference type="EMBL" id="JAUHLI010000006">
    <property type="protein sequence ID" value="MEE2001312.1"/>
    <property type="molecule type" value="Genomic_DNA"/>
</dbReference>
<dbReference type="SUPFAM" id="SSF51261">
    <property type="entry name" value="Duplicated hybrid motif"/>
    <property type="match status" value="1"/>
</dbReference>
<dbReference type="RefSeq" id="WP_330128412.1">
    <property type="nucleotide sequence ID" value="NZ_JAUHLI010000006.1"/>
</dbReference>
<keyword evidence="3" id="KW-0808">Transferase</keyword>
<evidence type="ECO:0000313" key="5">
    <source>
        <dbReference type="EMBL" id="MEE2001312.1"/>
    </source>
</evidence>
<gene>
    <name evidence="5" type="ORF">QWY20_07590</name>
</gene>
<reference evidence="5 6" key="1">
    <citation type="submission" date="2023-07" db="EMBL/GenBank/DDBJ databases">
        <title>Alkalimonas sp., MEB108 novel, alkaliphilic bacterium isolated from Lonar Lake, India.</title>
        <authorList>
            <person name="Joshi A."/>
            <person name="Thite S."/>
        </authorList>
    </citation>
    <scope>NUCLEOTIDE SEQUENCE [LARGE SCALE GENOMIC DNA]</scope>
    <source>
        <strain evidence="5 6">MEB108</strain>
    </source>
</reference>
<keyword evidence="2 5" id="KW-0762">Sugar transport</keyword>
<name>A0ABU7J5M7_9GAMM</name>
<evidence type="ECO:0000256" key="3">
    <source>
        <dbReference type="ARBA" id="ARBA00022679"/>
    </source>
</evidence>
<dbReference type="InterPro" id="IPR011055">
    <property type="entry name" value="Dup_hybrid_motif"/>
</dbReference>
<evidence type="ECO:0000313" key="6">
    <source>
        <dbReference type="Proteomes" id="UP001336314"/>
    </source>
</evidence>
<proteinExistence type="predicted"/>
<organism evidence="5 6">
    <name type="scientific">Alkalimonas cellulosilytica</name>
    <dbReference type="NCBI Taxonomy" id="3058395"/>
    <lineage>
        <taxon>Bacteria</taxon>
        <taxon>Pseudomonadati</taxon>
        <taxon>Pseudomonadota</taxon>
        <taxon>Gammaproteobacteria</taxon>
        <taxon>Alkalimonas</taxon>
    </lineage>
</organism>
<comment type="caution">
    <text evidence="5">The sequence shown here is derived from an EMBL/GenBank/DDBJ whole genome shotgun (WGS) entry which is preliminary data.</text>
</comment>
<dbReference type="Pfam" id="PF00358">
    <property type="entry name" value="PTS_EIIA_1"/>
    <property type="match status" value="1"/>
</dbReference>
<accession>A0ABU7J5M7</accession>
<dbReference type="InterPro" id="IPR001127">
    <property type="entry name" value="PTS_EIIA_1_perm"/>
</dbReference>
<keyword evidence="6" id="KW-1185">Reference proteome</keyword>
<sequence>MHLDTAPANSSYRFMLQAPTDGLLRPLSQHPSPVIRLLAGAGFCLQVSSQHLLSPCSGETSLHFLPHPCIRLKHHTGIQLRLDLPMDWLARLGQGLHWLDSKRSVAAGQPLLEIDPGFLTNKPLLSVVVFPHPAIQPEPVQYGKTVLALEPCMFVQLTGKKT</sequence>
<dbReference type="Gene3D" id="2.70.70.10">
    <property type="entry name" value="Glucose Permease (Domain IIA)"/>
    <property type="match status" value="1"/>
</dbReference>
<evidence type="ECO:0000259" key="4">
    <source>
        <dbReference type="Pfam" id="PF00358"/>
    </source>
</evidence>
<protein>
    <submittedName>
        <fullName evidence="5">PTS glucose transporter subunit IIA</fullName>
    </submittedName>
</protein>